<evidence type="ECO:0000256" key="1">
    <source>
        <dbReference type="ARBA" id="ARBA00022801"/>
    </source>
</evidence>
<keyword evidence="1 2" id="KW-0378">Hydrolase</keyword>
<name>A0A4S8N4T8_9ACTN</name>
<dbReference type="PANTHER" id="PTHR35561">
    <property type="entry name" value="RNA 2',3'-CYCLIC PHOSPHODIESTERASE"/>
    <property type="match status" value="1"/>
</dbReference>
<dbReference type="InterPro" id="IPR009097">
    <property type="entry name" value="Cyclic_Pdiesterase"/>
</dbReference>
<evidence type="ECO:0000256" key="2">
    <source>
        <dbReference type="HAMAP-Rule" id="MF_01940"/>
    </source>
</evidence>
<dbReference type="AlphaFoldDB" id="A0A4S8N4T8"/>
<sequence length="187" mass="20010">MASGQRIFAAVVPPNDAIDHLDDFLAPRRDAAPFRWTRPEQLHVTLAFMAHAASSRVDDYVDRLVEALDGLPAVEVALAGAVAFPNVAEGRVLATGVRGGDGLAPLAVRARNAAVAVGIEVDGQRFQPHVTVARTGGPKVELTSWVRLLDTYDGPTWTCAGIEVIASHLGEGPRRSPRYETLAEIEL</sequence>
<dbReference type="RefSeq" id="WP_136563289.1">
    <property type="nucleotide sequence ID" value="NZ_BAABLS010000006.1"/>
</dbReference>
<dbReference type="Gene3D" id="3.90.1140.10">
    <property type="entry name" value="Cyclic phosphodiesterase"/>
    <property type="match status" value="1"/>
</dbReference>
<dbReference type="EC" id="3.1.4.58" evidence="2"/>
<dbReference type="PANTHER" id="PTHR35561:SF1">
    <property type="entry name" value="RNA 2',3'-CYCLIC PHOSPHODIESTERASE"/>
    <property type="match status" value="1"/>
</dbReference>
<dbReference type="SUPFAM" id="SSF55144">
    <property type="entry name" value="LigT-like"/>
    <property type="match status" value="1"/>
</dbReference>
<evidence type="ECO:0000313" key="5">
    <source>
        <dbReference type="Proteomes" id="UP000307087"/>
    </source>
</evidence>
<evidence type="ECO:0000259" key="3">
    <source>
        <dbReference type="Pfam" id="PF02834"/>
    </source>
</evidence>
<organism evidence="4 5">
    <name type="scientific">Nocardioides caeni</name>
    <dbReference type="NCBI Taxonomy" id="574700"/>
    <lineage>
        <taxon>Bacteria</taxon>
        <taxon>Bacillati</taxon>
        <taxon>Actinomycetota</taxon>
        <taxon>Actinomycetes</taxon>
        <taxon>Propionibacteriales</taxon>
        <taxon>Nocardioidaceae</taxon>
        <taxon>Nocardioides</taxon>
    </lineage>
</organism>
<accession>A0A4S8N4T8</accession>
<comment type="similarity">
    <text evidence="2">Belongs to the 2H phosphoesterase superfamily. ThpR family.</text>
</comment>
<keyword evidence="5" id="KW-1185">Reference proteome</keyword>
<feature type="active site" description="Proton donor" evidence="2">
    <location>
        <position position="43"/>
    </location>
</feature>
<dbReference type="NCBIfam" id="TIGR02258">
    <property type="entry name" value="2_5_ligase"/>
    <property type="match status" value="1"/>
</dbReference>
<proteinExistence type="inferred from homology"/>
<feature type="domain" description="Phosphoesterase HXTX" evidence="3">
    <location>
        <begin position="14"/>
        <end position="93"/>
    </location>
</feature>
<dbReference type="EMBL" id="STGW01000008">
    <property type="protein sequence ID" value="THV11167.1"/>
    <property type="molecule type" value="Genomic_DNA"/>
</dbReference>
<dbReference type="Pfam" id="PF02834">
    <property type="entry name" value="LigT_PEase"/>
    <property type="match status" value="1"/>
</dbReference>
<dbReference type="InterPro" id="IPR014051">
    <property type="entry name" value="Phosphoesterase_HXTX"/>
</dbReference>
<feature type="active site" description="Proton acceptor" evidence="2">
    <location>
        <position position="129"/>
    </location>
</feature>
<comment type="function">
    <text evidence="2">Hydrolyzes RNA 2',3'-cyclic phosphodiester to an RNA 2'-phosphomonoester.</text>
</comment>
<evidence type="ECO:0000313" key="4">
    <source>
        <dbReference type="EMBL" id="THV11167.1"/>
    </source>
</evidence>
<comment type="caution">
    <text evidence="4">The sequence shown here is derived from an EMBL/GenBank/DDBJ whole genome shotgun (WGS) entry which is preliminary data.</text>
</comment>
<dbReference type="GO" id="GO:0008664">
    <property type="term" value="F:RNA 2',3'-cyclic 3'-phosphodiesterase activity"/>
    <property type="evidence" value="ECO:0007669"/>
    <property type="project" value="UniProtKB-EC"/>
</dbReference>
<dbReference type="OrthoDB" id="9787070at2"/>
<feature type="short sequence motif" description="HXTX 2" evidence="2">
    <location>
        <begin position="129"/>
        <end position="132"/>
    </location>
</feature>
<dbReference type="HAMAP" id="MF_01940">
    <property type="entry name" value="RNA_CPDase"/>
    <property type="match status" value="1"/>
</dbReference>
<feature type="short sequence motif" description="HXTX 1" evidence="2">
    <location>
        <begin position="43"/>
        <end position="46"/>
    </location>
</feature>
<comment type="catalytic activity">
    <reaction evidence="2">
        <text>a 3'-end 2',3'-cyclophospho-ribonucleotide-RNA + H2O = a 3'-end 2'-phospho-ribonucleotide-RNA + H(+)</text>
        <dbReference type="Rhea" id="RHEA:11828"/>
        <dbReference type="Rhea" id="RHEA-COMP:10464"/>
        <dbReference type="Rhea" id="RHEA-COMP:17353"/>
        <dbReference type="ChEBI" id="CHEBI:15377"/>
        <dbReference type="ChEBI" id="CHEBI:15378"/>
        <dbReference type="ChEBI" id="CHEBI:83064"/>
        <dbReference type="ChEBI" id="CHEBI:173113"/>
        <dbReference type="EC" id="3.1.4.58"/>
    </reaction>
</comment>
<protein>
    <recommendedName>
        <fullName evidence="2">RNA 2',3'-cyclic phosphodiesterase</fullName>
        <shortName evidence="2">RNA 2',3'-CPDase</shortName>
        <ecNumber evidence="2">3.1.4.58</ecNumber>
    </recommendedName>
</protein>
<reference evidence="4 5" key="1">
    <citation type="journal article" date="2009" name="Int. J. Syst. Evol. Microbiol.">
        <title>Nocardioides caeni sp. nov., isolated from wastewater.</title>
        <authorList>
            <person name="Yoon J.H."/>
            <person name="Kang S.J."/>
            <person name="Park S."/>
            <person name="Kim W."/>
            <person name="Oh T.K."/>
        </authorList>
    </citation>
    <scope>NUCLEOTIDE SEQUENCE [LARGE SCALE GENOMIC DNA]</scope>
    <source>
        <strain evidence="4 5">DSM 23134</strain>
    </source>
</reference>
<dbReference type="InterPro" id="IPR004175">
    <property type="entry name" value="RNA_CPDase"/>
</dbReference>
<dbReference type="Proteomes" id="UP000307087">
    <property type="component" value="Unassembled WGS sequence"/>
</dbReference>
<dbReference type="GO" id="GO:0004113">
    <property type="term" value="F:2',3'-cyclic-nucleotide 3'-phosphodiesterase activity"/>
    <property type="evidence" value="ECO:0007669"/>
    <property type="project" value="InterPro"/>
</dbReference>
<gene>
    <name evidence="4" type="primary">thpR</name>
    <name evidence="4" type="ORF">E9934_12790</name>
</gene>